<dbReference type="AlphaFoldDB" id="A0A328DZ93"/>
<evidence type="ECO:0000256" key="1">
    <source>
        <dbReference type="ARBA" id="ARBA00004141"/>
    </source>
</evidence>
<comment type="subcellular location">
    <subcellularLocation>
        <location evidence="1">Membrane</location>
        <topology evidence="1">Multi-pass membrane protein</topology>
    </subcellularLocation>
</comment>
<name>A0A328DZ93_9ASTE</name>
<evidence type="ECO:0000256" key="3">
    <source>
        <dbReference type="ARBA" id="ARBA00022692"/>
    </source>
</evidence>
<reference evidence="7 8" key="1">
    <citation type="submission" date="2018-06" db="EMBL/GenBank/DDBJ databases">
        <title>The Genome of Cuscuta australis (Dodder) Provides Insight into the Evolution of Plant Parasitism.</title>
        <authorList>
            <person name="Liu H."/>
        </authorList>
    </citation>
    <scope>NUCLEOTIDE SEQUENCE [LARGE SCALE GENOMIC DNA]</scope>
    <source>
        <strain evidence="8">cv. Yunnan</strain>
        <tissue evidence="7">Vines</tissue>
    </source>
</reference>
<protein>
    <recommendedName>
        <fullName evidence="9">Serine incorporator</fullName>
    </recommendedName>
</protein>
<dbReference type="PANTHER" id="PTHR10383">
    <property type="entry name" value="SERINE INCORPORATOR"/>
    <property type="match status" value="1"/>
</dbReference>
<dbReference type="InterPro" id="IPR005016">
    <property type="entry name" value="TDE1/TMS"/>
</dbReference>
<feature type="transmembrane region" description="Helical" evidence="6">
    <location>
        <begin position="223"/>
        <end position="241"/>
    </location>
</feature>
<comment type="similarity">
    <text evidence="2">Belongs to the TDE1 family.</text>
</comment>
<dbReference type="Pfam" id="PF03348">
    <property type="entry name" value="Serinc"/>
    <property type="match status" value="2"/>
</dbReference>
<feature type="transmembrane region" description="Helical" evidence="6">
    <location>
        <begin position="16"/>
        <end position="35"/>
    </location>
</feature>
<accession>A0A328DZ93</accession>
<evidence type="ECO:0000256" key="2">
    <source>
        <dbReference type="ARBA" id="ARBA00006665"/>
    </source>
</evidence>
<evidence type="ECO:0000256" key="5">
    <source>
        <dbReference type="ARBA" id="ARBA00023136"/>
    </source>
</evidence>
<feature type="transmembrane region" description="Helical" evidence="6">
    <location>
        <begin position="104"/>
        <end position="122"/>
    </location>
</feature>
<comment type="caution">
    <text evidence="7">The sequence shown here is derived from an EMBL/GenBank/DDBJ whole genome shotgun (WGS) entry which is preliminary data.</text>
</comment>
<organism evidence="7 8">
    <name type="scientific">Cuscuta australis</name>
    <dbReference type="NCBI Taxonomy" id="267555"/>
    <lineage>
        <taxon>Eukaryota</taxon>
        <taxon>Viridiplantae</taxon>
        <taxon>Streptophyta</taxon>
        <taxon>Embryophyta</taxon>
        <taxon>Tracheophyta</taxon>
        <taxon>Spermatophyta</taxon>
        <taxon>Magnoliopsida</taxon>
        <taxon>eudicotyledons</taxon>
        <taxon>Gunneridae</taxon>
        <taxon>Pentapetalae</taxon>
        <taxon>asterids</taxon>
        <taxon>lamiids</taxon>
        <taxon>Solanales</taxon>
        <taxon>Convolvulaceae</taxon>
        <taxon>Cuscuteae</taxon>
        <taxon>Cuscuta</taxon>
        <taxon>Cuscuta subgen. Grammica</taxon>
        <taxon>Cuscuta sect. Cleistogrammica</taxon>
    </lineage>
</organism>
<keyword evidence="8" id="KW-1185">Reference proteome</keyword>
<feature type="transmembrane region" description="Helical" evidence="6">
    <location>
        <begin position="194"/>
        <end position="216"/>
    </location>
</feature>
<evidence type="ECO:0000256" key="4">
    <source>
        <dbReference type="ARBA" id="ARBA00022989"/>
    </source>
</evidence>
<keyword evidence="5 6" id="KW-0472">Membrane</keyword>
<keyword evidence="4 6" id="KW-1133">Transmembrane helix</keyword>
<proteinExistence type="inferred from homology"/>
<gene>
    <name evidence="7" type="ORF">DM860_005420</name>
</gene>
<feature type="transmembrane region" description="Helical" evidence="6">
    <location>
        <begin position="167"/>
        <end position="188"/>
    </location>
</feature>
<evidence type="ECO:0000256" key="6">
    <source>
        <dbReference type="SAM" id="Phobius"/>
    </source>
</evidence>
<feature type="transmembrane region" description="Helical" evidence="6">
    <location>
        <begin position="128"/>
        <end position="147"/>
    </location>
</feature>
<feature type="transmembrane region" description="Helical" evidence="6">
    <location>
        <begin position="261"/>
        <end position="282"/>
    </location>
</feature>
<dbReference type="EMBL" id="NQVE01000054">
    <property type="protein sequence ID" value="RAL51064.1"/>
    <property type="molecule type" value="Genomic_DNA"/>
</dbReference>
<feature type="transmembrane region" description="Helical" evidence="6">
    <location>
        <begin position="63"/>
        <end position="83"/>
    </location>
</feature>
<feature type="transmembrane region" description="Helical" evidence="6">
    <location>
        <begin position="302"/>
        <end position="324"/>
    </location>
</feature>
<keyword evidence="3 6" id="KW-0812">Transmembrane</keyword>
<evidence type="ECO:0008006" key="9">
    <source>
        <dbReference type="Google" id="ProtNLM"/>
    </source>
</evidence>
<dbReference type="Proteomes" id="UP000249390">
    <property type="component" value="Unassembled WGS sequence"/>
</dbReference>
<evidence type="ECO:0000313" key="8">
    <source>
        <dbReference type="Proteomes" id="UP000249390"/>
    </source>
</evidence>
<evidence type="ECO:0000313" key="7">
    <source>
        <dbReference type="EMBL" id="RAL51064.1"/>
    </source>
</evidence>
<dbReference type="PANTHER" id="PTHR10383:SF63">
    <property type="entry name" value="OS01G0179800 PROTEIN"/>
    <property type="match status" value="1"/>
</dbReference>
<sequence length="367" mass="41347">MYAAQILFRYVCNPTVAKYIYASFFLVANFLAWVARDFGYNTLNSMDGLKACNGEKDCLSREGVLRVSLGCFTFYLIMFASTVGTSEREGRREKWHCGWWGPKTAMMFSLVFFPFAFPSKLISIYGKISIGGAGVFLLISMASFIIWIQKRCYSEKSKLSNSKFRRVVAGILHFLCIVGIFILYVWYAPHASCLLNISIISGTIILYLIMSGASFLRSLNGGFLSSGIMGIYVIYICWCALKSEPQETCMREGGSSKEDVFTIISFFAGLITMVVVTFTTGIDSKCFMTALKREDEDDEVPYGYGFFHFVFATASMYSAMVLVAWDTNHHMQKFTIDIGWTSTIVRIVNEIVAVIIYGLVLMINKHE</sequence>
<dbReference type="GO" id="GO:0016020">
    <property type="term" value="C:membrane"/>
    <property type="evidence" value="ECO:0007669"/>
    <property type="project" value="UniProtKB-SubCell"/>
</dbReference>
<feature type="transmembrane region" description="Helical" evidence="6">
    <location>
        <begin position="344"/>
        <end position="363"/>
    </location>
</feature>